<dbReference type="Proteomes" id="UP001443914">
    <property type="component" value="Unassembled WGS sequence"/>
</dbReference>
<dbReference type="EMBL" id="JBDFQZ010000011">
    <property type="protein sequence ID" value="KAK9677104.1"/>
    <property type="molecule type" value="Genomic_DNA"/>
</dbReference>
<sequence>MIVVSNNSKACVKFKAFLDRRFGIKDLGKLKYFLGIEVAHGGNGLFLNQRKYAMSIIEETGMKGAKTAYTPIQQRHNLALAKGYVLKDIMKYRRLVGRLVYLTITRPDLVYAVHILSQFVNEPRKEHWEATLRVVRYIKRNPDKGITFKRNSDLQLKGFCDSDYASCPLTRRSLSGFFVSLGESPISWRAKKQVTVAKSTAEAEYRAMREATSELIWIKAFLASLGIFHKEPMLLYCDNQAAIHIAKHPVFHDRTKHMEVDCHFVRQHLVSNVINMFHVRSKEQIADLFTKALGGETFDHLQFKLGLGLPSAPT</sequence>
<comment type="caution">
    <text evidence="2">The sequence shown here is derived from an EMBL/GenBank/DDBJ whole genome shotgun (WGS) entry which is preliminary data.</text>
</comment>
<name>A0AAW1HMU8_SAPOF</name>
<dbReference type="CDD" id="cd09272">
    <property type="entry name" value="RNase_HI_RT_Ty1"/>
    <property type="match status" value="1"/>
</dbReference>
<dbReference type="InterPro" id="IPR043502">
    <property type="entry name" value="DNA/RNA_pol_sf"/>
</dbReference>
<dbReference type="Pfam" id="PF07727">
    <property type="entry name" value="RVT_2"/>
    <property type="match status" value="1"/>
</dbReference>
<reference evidence="2" key="1">
    <citation type="submission" date="2024-03" db="EMBL/GenBank/DDBJ databases">
        <title>WGS assembly of Saponaria officinalis var. Norfolk2.</title>
        <authorList>
            <person name="Jenkins J."/>
            <person name="Shu S."/>
            <person name="Grimwood J."/>
            <person name="Barry K."/>
            <person name="Goodstein D."/>
            <person name="Schmutz J."/>
            <person name="Leebens-Mack J."/>
            <person name="Osbourn A."/>
        </authorList>
    </citation>
    <scope>NUCLEOTIDE SEQUENCE [LARGE SCALE GENOMIC DNA]</scope>
    <source>
        <strain evidence="2">JIC</strain>
    </source>
</reference>
<dbReference type="PANTHER" id="PTHR11439:SF462">
    <property type="match status" value="1"/>
</dbReference>
<dbReference type="SUPFAM" id="SSF56672">
    <property type="entry name" value="DNA/RNA polymerases"/>
    <property type="match status" value="1"/>
</dbReference>
<dbReference type="PANTHER" id="PTHR11439">
    <property type="entry name" value="GAG-POL-RELATED RETROTRANSPOSON"/>
    <property type="match status" value="1"/>
</dbReference>
<evidence type="ECO:0000259" key="1">
    <source>
        <dbReference type="Pfam" id="PF07727"/>
    </source>
</evidence>
<proteinExistence type="predicted"/>
<keyword evidence="3" id="KW-1185">Reference proteome</keyword>
<gene>
    <name evidence="2" type="ORF">RND81_11G121500</name>
</gene>
<feature type="domain" description="Reverse transcriptase Ty1/copia-type" evidence="1">
    <location>
        <begin position="1"/>
        <end position="73"/>
    </location>
</feature>
<protein>
    <recommendedName>
        <fullName evidence="1">Reverse transcriptase Ty1/copia-type domain-containing protein</fullName>
    </recommendedName>
</protein>
<dbReference type="AlphaFoldDB" id="A0AAW1HMU8"/>
<organism evidence="2 3">
    <name type="scientific">Saponaria officinalis</name>
    <name type="common">Common soapwort</name>
    <name type="synonym">Lychnis saponaria</name>
    <dbReference type="NCBI Taxonomy" id="3572"/>
    <lineage>
        <taxon>Eukaryota</taxon>
        <taxon>Viridiplantae</taxon>
        <taxon>Streptophyta</taxon>
        <taxon>Embryophyta</taxon>
        <taxon>Tracheophyta</taxon>
        <taxon>Spermatophyta</taxon>
        <taxon>Magnoliopsida</taxon>
        <taxon>eudicotyledons</taxon>
        <taxon>Gunneridae</taxon>
        <taxon>Pentapetalae</taxon>
        <taxon>Caryophyllales</taxon>
        <taxon>Caryophyllaceae</taxon>
        <taxon>Caryophylleae</taxon>
        <taxon>Saponaria</taxon>
    </lineage>
</organism>
<accession>A0AAW1HMU8</accession>
<dbReference type="InterPro" id="IPR013103">
    <property type="entry name" value="RVT_2"/>
</dbReference>
<evidence type="ECO:0000313" key="2">
    <source>
        <dbReference type="EMBL" id="KAK9677104.1"/>
    </source>
</evidence>
<evidence type="ECO:0000313" key="3">
    <source>
        <dbReference type="Proteomes" id="UP001443914"/>
    </source>
</evidence>